<sequence length="1261" mass="139626">MGASQSSLDNEKTFCGIKRVQEVKFYLHGKEHIVTSENITPNMSLNSYLRNIQNMYGTKGMCFEGGCGACVVVLQSKDPITNKDIYLAVNSCLTPLLSCNGWNIFTIEGIGNSLKGYHLIQKVLAKFNGTQCGFCSPGMVMNMYALYESGKLTMKDVEDSFSGNLCRCTGYRSILSAFKSLCADATPEIVGECPDIEDFARCYKEKCANKCTNCPNVAHEAFLLDFFDSHWIKVHTIKDIIILLNTNSTSYRLVAGNTAQGVYPSYKEKVLLYIDITAVPELQARSAQNDVCVLGANNTLTNTIEFFYEVAKKFTGFAYLEAVADHISLVANVPVRNRGTIAGNLMIKHDHHDFPSDIFLVLETVGAILTIVDIDGTEIQLSPQSFINYDMKATPALLKTVTLKSFPDTAKYISYKIMPRAQNVHALVNAGFLFQLDSNNVVQNATIIYGNINFEFVHAAATESLLKGKHLFDNSFLAQVYTSLASEIKPDVRPPDPRPKFRQQLSISLFYKAVLSIAPVGKISSRNKSGGQVLQRPISTGAQDYQTNESLYPLTEDIPKIEALPQTAGIAQYVIDLPDLPYQLHGALVLAEAPPNSEIKTINPNKALSIDGVTAFFTKNDIPGDNVFTPIINGITSREEIFCDGTVKFYDQPLGIIVGTNREVVNEASKLVEVTYVLPDTELLLTSRQILQQGRKDRIRYYKTLQPSRKGNDVKHVIKGTVDLYHQYHFHMETHCCQVVPNEDGLVVYSSTQWMDVIQIAIAKMLNIPQHRVEVIVRRCGGAFGAKITRATLIACAAALVAWKLKKTCKRYPFSADYEVGVNDSGVIQYLKSSLYRDTGYQFDEDTTFLLEGMLKTMYMSETFLIDINYTLTDTHVNTWMRGPGSIEGFGFLESIMDHIAYTINADPLQVRLLNLSDRTPVARYFSELKTWADIDNRKSAILTFNKENRWKKKGIAVNAFSFDMNPMGPYLSTVSILHSDGSVQISHSGVELGQGINTKAAQVCAFKFSIPLEKVRVLPSNSFVSANSNTTAASLTSDAICYGVAQACDELLARISPYRTNGAKWEDVINQCQKNFVKLTATGIYSPKEPNVKKYSVYASCAVEVEVDILTGQHLVNRVDLIEDTGISLSPKIDIGQIEGAFIMGLGYFTTEKIVFNYEGKILTNNTWTYYVPGAKDIPVKFNVKLPKNNPNPVGVLQSKGTGEPAICFGFTVALAIRNALASARVDASASNSKWYPVDGVTDVENAFMNSLNDPSQYIL</sequence>
<comment type="cofactor">
    <cofactor evidence="18">
        <name>[2Fe-2S] cluster</name>
        <dbReference type="ChEBI" id="CHEBI:190135"/>
    </cofactor>
    <text evidence="18">Binds 2 [2Fe-2S] clusters.</text>
</comment>
<keyword evidence="7 18" id="KW-0001">2Fe-2S</keyword>
<dbReference type="GO" id="GO:0016491">
    <property type="term" value="F:oxidoreductase activity"/>
    <property type="evidence" value="ECO:0007669"/>
    <property type="project" value="UniProtKB-KW"/>
</dbReference>
<keyword evidence="8 18" id="KW-0479">Metal-binding</keyword>
<dbReference type="PANTHER" id="PTHR11908:SF132">
    <property type="entry name" value="ALDEHYDE OXIDASE 1-RELATED"/>
    <property type="match status" value="1"/>
</dbReference>
<dbReference type="InterPro" id="IPR046867">
    <property type="entry name" value="AldOxase/xan_DH_MoCoBD2"/>
</dbReference>
<keyword evidence="12 18" id="KW-0411">Iron-sulfur</keyword>
<evidence type="ECO:0000256" key="3">
    <source>
        <dbReference type="ARBA" id="ARBA00006849"/>
    </source>
</evidence>
<accession>A0AA38HL18</accession>
<keyword evidence="6" id="KW-0285">Flavoprotein</keyword>
<keyword evidence="11 18" id="KW-0408">Iron</keyword>
<dbReference type="InterPro" id="IPR016169">
    <property type="entry name" value="FAD-bd_PCMH_sub2"/>
</dbReference>
<dbReference type="Pfam" id="PF01315">
    <property type="entry name" value="Ald_Xan_dh_C"/>
    <property type="match status" value="1"/>
</dbReference>
<name>A0AA38HL18_9CUCU</name>
<dbReference type="InterPro" id="IPR016166">
    <property type="entry name" value="FAD-bd_PCMH"/>
</dbReference>
<dbReference type="InterPro" id="IPR008274">
    <property type="entry name" value="AldOxase/xan_DH_MoCoBD1"/>
</dbReference>
<feature type="binding site" evidence="18">
    <location>
        <position position="70"/>
    </location>
    <ligand>
        <name>[2Fe-2S] cluster</name>
        <dbReference type="ChEBI" id="CHEBI:190135"/>
        <label>1</label>
    </ligand>
</feature>
<dbReference type="Pfam" id="PF02738">
    <property type="entry name" value="MoCoBD_1"/>
    <property type="match status" value="1"/>
</dbReference>
<feature type="binding site" evidence="17">
    <location>
        <position position="353"/>
    </location>
    <ligand>
        <name>FAD</name>
        <dbReference type="ChEBI" id="CHEBI:57692"/>
    </ligand>
</feature>
<feature type="binding site" evidence="18">
    <location>
        <position position="135"/>
    </location>
    <ligand>
        <name>[2Fe-2S] cluster</name>
        <dbReference type="ChEBI" id="CHEBI:190135"/>
        <label>2</label>
    </ligand>
</feature>
<evidence type="ECO:0000256" key="8">
    <source>
        <dbReference type="ARBA" id="ARBA00022723"/>
    </source>
</evidence>
<dbReference type="InterPro" id="IPR037165">
    <property type="entry name" value="AldOxase/xan_DH_Mopterin-bd_sf"/>
</dbReference>
<dbReference type="SUPFAM" id="SSF47741">
    <property type="entry name" value="CO dehydrogenase ISP C-domain like"/>
    <property type="match status" value="1"/>
</dbReference>
<dbReference type="GO" id="GO:0005506">
    <property type="term" value="F:iron ion binding"/>
    <property type="evidence" value="ECO:0007669"/>
    <property type="project" value="InterPro"/>
</dbReference>
<dbReference type="SUPFAM" id="SSF55447">
    <property type="entry name" value="CO dehydrogenase flavoprotein C-terminal domain-like"/>
    <property type="match status" value="1"/>
</dbReference>
<evidence type="ECO:0000256" key="6">
    <source>
        <dbReference type="ARBA" id="ARBA00022630"/>
    </source>
</evidence>
<evidence type="ECO:0000256" key="10">
    <source>
        <dbReference type="ARBA" id="ARBA00023002"/>
    </source>
</evidence>
<evidence type="ECO:0000256" key="15">
    <source>
        <dbReference type="ARBA" id="ARBA00034078"/>
    </source>
</evidence>
<dbReference type="FunFam" id="3.30.390.50:FF:000003">
    <property type="entry name" value="Aldehyde oxidase1"/>
    <property type="match status" value="1"/>
</dbReference>
<evidence type="ECO:0000256" key="1">
    <source>
        <dbReference type="ARBA" id="ARBA00001974"/>
    </source>
</evidence>
<evidence type="ECO:0000256" key="17">
    <source>
        <dbReference type="PIRSR" id="PIRSR000127-2"/>
    </source>
</evidence>
<dbReference type="Gene3D" id="3.30.365.10">
    <property type="entry name" value="Aldehyde oxidase/xanthine dehydrogenase, molybdopterin binding domain"/>
    <property type="match status" value="4"/>
</dbReference>
<feature type="binding site" evidence="18">
    <location>
        <position position="882"/>
    </location>
    <ligand>
        <name>Mo-molybdopterin</name>
        <dbReference type="ChEBI" id="CHEBI:71302"/>
    </ligand>
    <ligandPart>
        <name>Mo</name>
        <dbReference type="ChEBI" id="CHEBI:28685"/>
    </ligandPart>
</feature>
<dbReference type="InterPro" id="IPR001041">
    <property type="entry name" value="2Fe-2S_ferredoxin-type"/>
</dbReference>
<dbReference type="CDD" id="cd00207">
    <property type="entry name" value="fer2"/>
    <property type="match status" value="1"/>
</dbReference>
<evidence type="ECO:0000256" key="16">
    <source>
        <dbReference type="PIRSR" id="PIRSR000127-1"/>
    </source>
</evidence>
<feature type="binding site" evidence="18">
    <location>
        <position position="168"/>
    </location>
    <ligand>
        <name>[2Fe-2S] cluster</name>
        <dbReference type="ChEBI" id="CHEBI:190135"/>
        <label>2</label>
    </ligand>
</feature>
<dbReference type="InterPro" id="IPR000674">
    <property type="entry name" value="Ald_Oxase/Xan_DH_a/b"/>
</dbReference>
<feature type="binding site" evidence="18">
    <location>
        <position position="92"/>
    </location>
    <ligand>
        <name>[2Fe-2S] cluster</name>
        <dbReference type="ChEBI" id="CHEBI:190135"/>
        <label>1</label>
    </ligand>
</feature>
<dbReference type="Pfam" id="PF20256">
    <property type="entry name" value="MoCoBD_2"/>
    <property type="match status" value="1"/>
</dbReference>
<dbReference type="SUPFAM" id="SSF56003">
    <property type="entry name" value="Molybdenum cofactor-binding domain"/>
    <property type="match status" value="1"/>
</dbReference>
<dbReference type="InterPro" id="IPR036318">
    <property type="entry name" value="FAD-bd_PCMH-like_sf"/>
</dbReference>
<dbReference type="PROSITE" id="PS51387">
    <property type="entry name" value="FAD_PCMH"/>
    <property type="match status" value="1"/>
</dbReference>
<dbReference type="InterPro" id="IPR006058">
    <property type="entry name" value="2Fe2S_fd_BS"/>
</dbReference>
<dbReference type="Gene3D" id="3.30.390.50">
    <property type="entry name" value="CO dehydrogenase flavoprotein, C-terminal domain"/>
    <property type="match status" value="1"/>
</dbReference>
<dbReference type="InterPro" id="IPR036683">
    <property type="entry name" value="CO_DH_flav_C_dom_sf"/>
</dbReference>
<feature type="binding site" evidence="18">
    <location>
        <position position="1034"/>
    </location>
    <ligand>
        <name>Mo-molybdopterin</name>
        <dbReference type="ChEBI" id="CHEBI:71302"/>
    </ligand>
    <ligandPart>
        <name>Mo</name>
        <dbReference type="ChEBI" id="CHEBI:28685"/>
    </ligandPart>
</feature>
<evidence type="ECO:0000313" key="21">
    <source>
        <dbReference type="Proteomes" id="UP001168821"/>
    </source>
</evidence>
<evidence type="ECO:0000256" key="12">
    <source>
        <dbReference type="ARBA" id="ARBA00023014"/>
    </source>
</evidence>
<protein>
    <recommendedName>
        <fullName evidence="19">FAD-binding PCMH-type domain-containing protein</fullName>
    </recommendedName>
</protein>
<feature type="binding site" evidence="18">
    <location>
        <position position="132"/>
    </location>
    <ligand>
        <name>[2Fe-2S] cluster</name>
        <dbReference type="ChEBI" id="CHEBI:190135"/>
        <label>2</label>
    </ligand>
</feature>
<feature type="binding site" evidence="17">
    <location>
        <position position="416"/>
    </location>
    <ligand>
        <name>FAD</name>
        <dbReference type="ChEBI" id="CHEBI:57692"/>
    </ligand>
</feature>
<dbReference type="FunFam" id="3.30.365.10:FF:000001">
    <property type="entry name" value="Xanthine dehydrogenase oxidase"/>
    <property type="match status" value="1"/>
</dbReference>
<feature type="binding site" evidence="18">
    <location>
        <position position="62"/>
    </location>
    <ligand>
        <name>[2Fe-2S] cluster</name>
        <dbReference type="ChEBI" id="CHEBI:190135"/>
        <label>1</label>
    </ligand>
</feature>
<dbReference type="Gene3D" id="3.90.1170.50">
    <property type="entry name" value="Aldehyde oxidase/xanthine dehydrogenase, a/b hammerhead"/>
    <property type="match status" value="1"/>
</dbReference>
<keyword evidence="10" id="KW-0560">Oxidoreductase</keyword>
<dbReference type="GO" id="GO:0005777">
    <property type="term" value="C:peroxisome"/>
    <property type="evidence" value="ECO:0007669"/>
    <property type="project" value="UniProtKB-SubCell"/>
</dbReference>
<feature type="binding site" evidence="18">
    <location>
        <position position="784"/>
    </location>
    <ligand>
        <name>Mo-molybdopterin</name>
        <dbReference type="ChEBI" id="CHEBI:71302"/>
    </ligand>
    <ligandPart>
        <name>Mo</name>
        <dbReference type="ChEBI" id="CHEBI:28685"/>
    </ligandPart>
</feature>
<dbReference type="SMART" id="SM01092">
    <property type="entry name" value="CO_deh_flav_C"/>
    <property type="match status" value="1"/>
</dbReference>
<evidence type="ECO:0000256" key="18">
    <source>
        <dbReference type="PIRSR" id="PIRSR000127-3"/>
    </source>
</evidence>
<feature type="binding site" evidence="17">
    <location>
        <position position="398"/>
    </location>
    <ligand>
        <name>FAD</name>
        <dbReference type="ChEBI" id="CHEBI:57692"/>
    </ligand>
</feature>
<dbReference type="SMART" id="SM01008">
    <property type="entry name" value="Ald_Xan_dh_C"/>
    <property type="match status" value="1"/>
</dbReference>
<dbReference type="InterPro" id="IPR036856">
    <property type="entry name" value="Ald_Oxase/Xan_DH_a/b_sf"/>
</dbReference>
<keyword evidence="13" id="KW-0520">NAD</keyword>
<dbReference type="InterPro" id="IPR005107">
    <property type="entry name" value="CO_DH_flav_C"/>
</dbReference>
<keyword evidence="9 17" id="KW-0274">FAD</keyword>
<feature type="domain" description="FAD-binding PCMH-type" evidence="19">
    <location>
        <begin position="224"/>
        <end position="408"/>
    </location>
</feature>
<dbReference type="PROSITE" id="PS00197">
    <property type="entry name" value="2FE2S_FER_1"/>
    <property type="match status" value="1"/>
</dbReference>
<comment type="subcellular location">
    <subcellularLocation>
        <location evidence="2">Peroxisome</location>
    </subcellularLocation>
</comment>
<evidence type="ECO:0000256" key="4">
    <source>
        <dbReference type="ARBA" id="ARBA00011738"/>
    </source>
</evidence>
<evidence type="ECO:0000256" key="7">
    <source>
        <dbReference type="ARBA" id="ARBA00022714"/>
    </source>
</evidence>
<dbReference type="Gene3D" id="1.10.150.120">
    <property type="entry name" value="[2Fe-2S]-binding domain"/>
    <property type="match status" value="1"/>
</dbReference>
<evidence type="ECO:0000259" key="19">
    <source>
        <dbReference type="PROSITE" id="PS51387"/>
    </source>
</evidence>
<dbReference type="PANTHER" id="PTHR11908">
    <property type="entry name" value="XANTHINE DEHYDROGENASE"/>
    <property type="match status" value="1"/>
</dbReference>
<evidence type="ECO:0000256" key="2">
    <source>
        <dbReference type="ARBA" id="ARBA00004275"/>
    </source>
</evidence>
<dbReference type="Gene3D" id="3.30.465.10">
    <property type="match status" value="1"/>
</dbReference>
<evidence type="ECO:0000256" key="11">
    <source>
        <dbReference type="ARBA" id="ARBA00023004"/>
    </source>
</evidence>
<keyword evidence="21" id="KW-1185">Reference proteome</keyword>
<dbReference type="Proteomes" id="UP001168821">
    <property type="component" value="Unassembled WGS sequence"/>
</dbReference>
<dbReference type="GO" id="GO:0051537">
    <property type="term" value="F:2 iron, 2 sulfur cluster binding"/>
    <property type="evidence" value="ECO:0007669"/>
    <property type="project" value="UniProtKB-KW"/>
</dbReference>
<dbReference type="AlphaFoldDB" id="A0AA38HL18"/>
<feature type="binding site" evidence="18">
    <location>
        <position position="67"/>
    </location>
    <ligand>
        <name>[2Fe-2S] cluster</name>
        <dbReference type="ChEBI" id="CHEBI:190135"/>
        <label>1</label>
    </ligand>
</feature>
<dbReference type="SUPFAM" id="SSF54665">
    <property type="entry name" value="CO dehydrogenase molybdoprotein N-domain-like"/>
    <property type="match status" value="1"/>
</dbReference>
<dbReference type="SUPFAM" id="SSF54292">
    <property type="entry name" value="2Fe-2S ferredoxin-like"/>
    <property type="match status" value="1"/>
</dbReference>
<dbReference type="FunFam" id="3.10.20.30:FF:000012">
    <property type="entry name" value="Xanthine dehydrogenase/oxidase"/>
    <property type="match status" value="1"/>
</dbReference>
<dbReference type="Pfam" id="PF01799">
    <property type="entry name" value="Fer2_2"/>
    <property type="match status" value="1"/>
</dbReference>
<dbReference type="InterPro" id="IPR002888">
    <property type="entry name" value="2Fe-2S-bd"/>
</dbReference>
<evidence type="ECO:0000256" key="9">
    <source>
        <dbReference type="ARBA" id="ARBA00022827"/>
    </source>
</evidence>
<organism evidence="20 21">
    <name type="scientific">Zophobas morio</name>
    <dbReference type="NCBI Taxonomy" id="2755281"/>
    <lineage>
        <taxon>Eukaryota</taxon>
        <taxon>Metazoa</taxon>
        <taxon>Ecdysozoa</taxon>
        <taxon>Arthropoda</taxon>
        <taxon>Hexapoda</taxon>
        <taxon>Insecta</taxon>
        <taxon>Pterygota</taxon>
        <taxon>Neoptera</taxon>
        <taxon>Endopterygota</taxon>
        <taxon>Coleoptera</taxon>
        <taxon>Polyphaga</taxon>
        <taxon>Cucujiformia</taxon>
        <taxon>Tenebrionidae</taxon>
        <taxon>Zophobas</taxon>
    </lineage>
</organism>
<keyword evidence="5 18" id="KW-0500">Molybdenum</keyword>
<evidence type="ECO:0000256" key="14">
    <source>
        <dbReference type="ARBA" id="ARBA00023140"/>
    </source>
</evidence>
<gene>
    <name evidence="20" type="ORF">Zmor_003190</name>
</gene>
<comment type="cofactor">
    <cofactor evidence="15">
        <name>[2Fe-2S] cluster</name>
        <dbReference type="ChEBI" id="CHEBI:190135"/>
    </cofactor>
</comment>
<dbReference type="GO" id="GO:0071949">
    <property type="term" value="F:FAD binding"/>
    <property type="evidence" value="ECO:0007669"/>
    <property type="project" value="InterPro"/>
</dbReference>
<dbReference type="InterPro" id="IPR002346">
    <property type="entry name" value="Mopterin_DH_FAD-bd"/>
</dbReference>
<dbReference type="PIRSF" id="PIRSF000127">
    <property type="entry name" value="Xanthine_DH"/>
    <property type="match status" value="1"/>
</dbReference>
<evidence type="ECO:0000313" key="20">
    <source>
        <dbReference type="EMBL" id="KAJ3639855.1"/>
    </source>
</evidence>
<feature type="binding site" evidence="18">
    <location>
        <position position="166"/>
    </location>
    <ligand>
        <name>[2Fe-2S] cluster</name>
        <dbReference type="ChEBI" id="CHEBI:190135"/>
        <label>2</label>
    </ligand>
</feature>
<comment type="caution">
    <text evidence="20">The sequence shown here is derived from an EMBL/GenBank/DDBJ whole genome shotgun (WGS) entry which is preliminary data.</text>
</comment>
<dbReference type="EMBL" id="JALNTZ010000010">
    <property type="protein sequence ID" value="KAJ3639855.1"/>
    <property type="molecule type" value="Genomic_DNA"/>
</dbReference>
<dbReference type="InterPro" id="IPR036010">
    <property type="entry name" value="2Fe-2S_ferredoxin-like_sf"/>
</dbReference>
<dbReference type="Pfam" id="PF03450">
    <property type="entry name" value="CO_deh_flav_C"/>
    <property type="match status" value="1"/>
</dbReference>
<evidence type="ECO:0000256" key="13">
    <source>
        <dbReference type="ARBA" id="ARBA00023027"/>
    </source>
</evidence>
<comment type="similarity">
    <text evidence="3">Belongs to the xanthine dehydrogenase family.</text>
</comment>
<dbReference type="InterPro" id="IPR036884">
    <property type="entry name" value="2Fe-2S-bd_dom_sf"/>
</dbReference>
<dbReference type="InterPro" id="IPR012675">
    <property type="entry name" value="Beta-grasp_dom_sf"/>
</dbReference>
<dbReference type="InterPro" id="IPR016208">
    <property type="entry name" value="Ald_Oxase/xanthine_DH-like"/>
</dbReference>
<evidence type="ECO:0000256" key="5">
    <source>
        <dbReference type="ARBA" id="ARBA00022505"/>
    </source>
</evidence>
<dbReference type="FunFam" id="3.30.465.10:FF:000013">
    <property type="entry name" value="Aldehyde oxidase"/>
    <property type="match status" value="1"/>
</dbReference>
<comment type="subunit">
    <text evidence="4">Homodimer.</text>
</comment>
<reference evidence="20" key="1">
    <citation type="journal article" date="2023" name="G3 (Bethesda)">
        <title>Whole genome assemblies of Zophobas morio and Tenebrio molitor.</title>
        <authorList>
            <person name="Kaur S."/>
            <person name="Stinson S.A."/>
            <person name="diCenzo G.C."/>
        </authorList>
    </citation>
    <scope>NUCLEOTIDE SEQUENCE</scope>
    <source>
        <strain evidence="20">QUZm001</strain>
    </source>
</reference>
<dbReference type="Pfam" id="PF00941">
    <property type="entry name" value="FAD_binding_5"/>
    <property type="match status" value="1"/>
</dbReference>
<feature type="active site" description="Proton acceptor" evidence="16">
    <location>
        <position position="1205"/>
    </location>
</feature>
<dbReference type="SUPFAM" id="SSF56176">
    <property type="entry name" value="FAD-binding/transporter-associated domain-like"/>
    <property type="match status" value="1"/>
</dbReference>
<proteinExistence type="inferred from homology"/>
<keyword evidence="14" id="KW-0576">Peroxisome</keyword>
<comment type="cofactor">
    <cofactor evidence="18">
        <name>Mo-molybdopterin</name>
        <dbReference type="ChEBI" id="CHEBI:71302"/>
    </cofactor>
    <text evidence="18">Binds 1 Mo-molybdopterin (Mo-MPT) cofactor per subunit.</text>
</comment>
<comment type="cofactor">
    <cofactor evidence="1 17">
        <name>FAD</name>
        <dbReference type="ChEBI" id="CHEBI:57692"/>
    </cofactor>
</comment>
<feature type="binding site" evidence="18">
    <location>
        <position position="753"/>
    </location>
    <ligand>
        <name>Mo-molybdopterin</name>
        <dbReference type="ChEBI" id="CHEBI:71302"/>
    </ligand>
    <ligandPart>
        <name>Mo</name>
        <dbReference type="ChEBI" id="CHEBI:28685"/>
    </ligandPart>
</feature>
<dbReference type="Gene3D" id="3.10.20.30">
    <property type="match status" value="1"/>
</dbReference>